<comment type="subcellular location">
    <subcellularLocation>
        <location evidence="1">Membrane</location>
    </subcellularLocation>
</comment>
<dbReference type="InterPro" id="IPR034746">
    <property type="entry name" value="POTRA"/>
</dbReference>
<dbReference type="AlphaFoldDB" id="A0A7V1PTQ7"/>
<accession>A0A7V1PTQ7</accession>
<sequence>MKKPFRRPMIKSRWVCRGNTRFRIRIMKSRIPIIFFLALLLPALLPAVDTEINRIEINNSAPFSRAELIDVIRSEEGALFEPRLIKLDQILLSNFYRKQGFLTVKVLDTLKFSGNREKVALTYTIQPGPRFYLQGITFTGNKDIDSTRLRGEVLADVSFHIPIDESIVGMVKQRLEDLYYNSGKPFVEINLDYRFQQDTLVYADFTIKENQTVTIKDIRYIGLQLVQKFIIRRELEIKKGDIYNRKKLDQSQQNLYGTGLFQFVRLELEPDKEAAGQATLIIRVKEKEARWIGLYMGVAHEQQEFYGSKAEFTFEGGHRNLFGTGRSASLHITPSLMYESSRNKLINAENEITFKFVEPWIGYTRTPGIFQISYHQFRLPNSADFDLLRASFEVHHKFEKYEANATLSAKQLNQLDNGQIDLTKVTDFDEGQSRVYGISLYGKRDTRNNLFNPDHGALNDLSISFSQSVGQIDMQTVTNQYITLISSWQRYQPWRPNILGKKLEWVLASRLKGGIIYELGGSKSIPISERFYAGGATSVRGYGEQLLGPAAVLNEQGQITSAAGGKMLFLANIEARIPLFWLLMGEVFIDAGNVWSEISDFRPLDIRLSTGLGLALLTPLGPIRIDYGYKLTRRPIDPTPDSFHLGIYFAF</sequence>
<organism evidence="7">
    <name type="scientific">Caldithrix abyssi</name>
    <dbReference type="NCBI Taxonomy" id="187145"/>
    <lineage>
        <taxon>Bacteria</taxon>
        <taxon>Pseudomonadati</taxon>
        <taxon>Calditrichota</taxon>
        <taxon>Calditrichia</taxon>
        <taxon>Calditrichales</taxon>
        <taxon>Calditrichaceae</taxon>
        <taxon>Caldithrix</taxon>
    </lineage>
</organism>
<dbReference type="InterPro" id="IPR000184">
    <property type="entry name" value="Bac_surfAg_D15"/>
</dbReference>
<evidence type="ECO:0000256" key="3">
    <source>
        <dbReference type="ARBA" id="ARBA00022729"/>
    </source>
</evidence>
<keyword evidence="5" id="KW-0998">Cell outer membrane</keyword>
<dbReference type="InterPro" id="IPR010827">
    <property type="entry name" value="BamA/TamA_POTRA"/>
</dbReference>
<keyword evidence="4" id="KW-0472">Membrane</keyword>
<dbReference type="InterPro" id="IPR039910">
    <property type="entry name" value="D15-like"/>
</dbReference>
<evidence type="ECO:0000259" key="6">
    <source>
        <dbReference type="PROSITE" id="PS51779"/>
    </source>
</evidence>
<name>A0A7V1PTQ7_CALAY</name>
<dbReference type="PANTHER" id="PTHR12815">
    <property type="entry name" value="SORTING AND ASSEMBLY MACHINERY SAMM50 PROTEIN FAMILY MEMBER"/>
    <property type="match status" value="1"/>
</dbReference>
<evidence type="ECO:0000313" key="7">
    <source>
        <dbReference type="EMBL" id="HED09898.1"/>
    </source>
</evidence>
<dbReference type="EMBL" id="DRLD01000118">
    <property type="protein sequence ID" value="HED09898.1"/>
    <property type="molecule type" value="Genomic_DNA"/>
</dbReference>
<protein>
    <recommendedName>
        <fullName evidence="6">POTRA domain-containing protein</fullName>
    </recommendedName>
</protein>
<evidence type="ECO:0000256" key="2">
    <source>
        <dbReference type="ARBA" id="ARBA00022692"/>
    </source>
</evidence>
<feature type="domain" description="POTRA" evidence="6">
    <location>
        <begin position="213"/>
        <end position="287"/>
    </location>
</feature>
<dbReference type="Pfam" id="PF07244">
    <property type="entry name" value="POTRA"/>
    <property type="match status" value="2"/>
</dbReference>
<evidence type="ECO:0000256" key="5">
    <source>
        <dbReference type="ARBA" id="ARBA00023237"/>
    </source>
</evidence>
<evidence type="ECO:0000256" key="1">
    <source>
        <dbReference type="ARBA" id="ARBA00004370"/>
    </source>
</evidence>
<comment type="caution">
    <text evidence="7">The sequence shown here is derived from an EMBL/GenBank/DDBJ whole genome shotgun (WGS) entry which is preliminary data.</text>
</comment>
<reference evidence="7" key="1">
    <citation type="journal article" date="2020" name="mSystems">
        <title>Genome- and Community-Level Interaction Insights into Carbon Utilization and Element Cycling Functions of Hydrothermarchaeota in Hydrothermal Sediment.</title>
        <authorList>
            <person name="Zhou Z."/>
            <person name="Liu Y."/>
            <person name="Xu W."/>
            <person name="Pan J."/>
            <person name="Luo Z.H."/>
            <person name="Li M."/>
        </authorList>
    </citation>
    <scope>NUCLEOTIDE SEQUENCE [LARGE SCALE GENOMIC DNA]</scope>
    <source>
        <strain evidence="7">HyVt-456</strain>
    </source>
</reference>
<dbReference type="Gene3D" id="2.40.160.50">
    <property type="entry name" value="membrane protein fhac: a member of the omp85/tpsb transporter family"/>
    <property type="match status" value="1"/>
</dbReference>
<keyword evidence="2" id="KW-0812">Transmembrane</keyword>
<dbReference type="Proteomes" id="UP000886005">
    <property type="component" value="Unassembled WGS sequence"/>
</dbReference>
<dbReference type="Gene3D" id="3.10.20.310">
    <property type="entry name" value="membrane protein fhac"/>
    <property type="match status" value="3"/>
</dbReference>
<dbReference type="Pfam" id="PF01103">
    <property type="entry name" value="Omp85"/>
    <property type="match status" value="1"/>
</dbReference>
<gene>
    <name evidence="7" type="ORF">ENJ10_04365</name>
</gene>
<dbReference type="GO" id="GO:0019867">
    <property type="term" value="C:outer membrane"/>
    <property type="evidence" value="ECO:0007669"/>
    <property type="project" value="InterPro"/>
</dbReference>
<dbReference type="PROSITE" id="PS51779">
    <property type="entry name" value="POTRA"/>
    <property type="match status" value="1"/>
</dbReference>
<proteinExistence type="predicted"/>
<dbReference type="PANTHER" id="PTHR12815:SF47">
    <property type="entry name" value="TRANSLOCATION AND ASSEMBLY MODULE SUBUNIT TAMA"/>
    <property type="match status" value="1"/>
</dbReference>
<keyword evidence="3" id="KW-0732">Signal</keyword>
<evidence type="ECO:0000256" key="4">
    <source>
        <dbReference type="ARBA" id="ARBA00023136"/>
    </source>
</evidence>